<dbReference type="Proteomes" id="UP000078550">
    <property type="component" value="Unassembled WGS sequence"/>
</dbReference>
<dbReference type="Proteomes" id="UP000078555">
    <property type="component" value="Unassembled WGS sequence"/>
</dbReference>
<keyword evidence="1" id="KW-1133">Transmembrane helix</keyword>
<dbReference type="EMBL" id="FLRD01001558">
    <property type="protein sequence ID" value="SBT57563.1"/>
    <property type="molecule type" value="Genomic_DNA"/>
</dbReference>
<evidence type="ECO:0000313" key="2">
    <source>
        <dbReference type="EMBL" id="SBT57563.1"/>
    </source>
</evidence>
<keyword evidence="1" id="KW-0812">Transmembrane</keyword>
<evidence type="ECO:0000256" key="1">
    <source>
        <dbReference type="SAM" id="Phobius"/>
    </source>
</evidence>
<feature type="transmembrane region" description="Helical" evidence="1">
    <location>
        <begin position="270"/>
        <end position="292"/>
    </location>
</feature>
<evidence type="ECO:0000313" key="4">
    <source>
        <dbReference type="Proteomes" id="UP000078550"/>
    </source>
</evidence>
<evidence type="ECO:0000313" key="5">
    <source>
        <dbReference type="Proteomes" id="UP000078555"/>
    </source>
</evidence>
<reference evidence="4 5" key="2">
    <citation type="submission" date="2016-05" db="EMBL/GenBank/DDBJ databases">
        <authorList>
            <person name="Naeem Raeece"/>
        </authorList>
    </citation>
    <scope>NUCLEOTIDE SEQUENCE [LARGE SCALE GENOMIC DNA]</scope>
</reference>
<keyword evidence="1" id="KW-0472">Membrane</keyword>
<accession>A0A1A9ALP1</accession>
<protein>
    <submittedName>
        <fullName evidence="2">PIR Superfamily Protein</fullName>
    </submittedName>
</protein>
<organism evidence="2 5">
    <name type="scientific">Plasmodium ovale wallikeri</name>
    <dbReference type="NCBI Taxonomy" id="864142"/>
    <lineage>
        <taxon>Eukaryota</taxon>
        <taxon>Sar</taxon>
        <taxon>Alveolata</taxon>
        <taxon>Apicomplexa</taxon>
        <taxon>Aconoidasida</taxon>
        <taxon>Haemosporida</taxon>
        <taxon>Plasmodiidae</taxon>
        <taxon>Plasmodium</taxon>
        <taxon>Plasmodium (Plasmodium)</taxon>
    </lineage>
</organism>
<proteinExistence type="predicted"/>
<dbReference type="AlphaFoldDB" id="A0A1A9ALP1"/>
<dbReference type="EMBL" id="FLRE01003467">
    <property type="protein sequence ID" value="SBT59483.1"/>
    <property type="molecule type" value="Genomic_DNA"/>
</dbReference>
<keyword evidence="5" id="KW-1185">Reference proteome</keyword>
<gene>
    <name evidence="2" type="ORF">POVWA1_082310</name>
    <name evidence="3" type="ORF">POVWA2_097110</name>
</gene>
<sequence length="340" mass="40115">MGGINENELPSNKYKKQILTNSEINELEKICITHNKENECIEKIRSLDTQLYSRYHRIRSQCNKESRDPRCCRDMNYCIDNIISIIKTSKFNDSYKKEYIDIIENYWRGIFDKRHEYECKREKETDSIFKRCILSQLYDYNDDKNYLVTTFGEKGNVFQEYDKYLVDKWSRILKSEKSNAEHINITINRDLTMKKIKCNNLPLTYDFLSTSIINDLQEVNVEFETQNAEMKALVLPTDNAGLSSQTIHSANSIEEGVMQTETVNQTNSSFIRIIVTVISMFLGFCFLSLVLYKFSSLGSLVNERNKKAKKKQKILNYENTQFIEEPEYNQYYIGYDSSYH</sequence>
<reference evidence="2" key="1">
    <citation type="submission" date="2016-05" db="EMBL/GenBank/DDBJ databases">
        <authorList>
            <person name="Lavstsen T."/>
            <person name="Jespersen J.S."/>
        </authorList>
    </citation>
    <scope>NUCLEOTIDE SEQUENCE [LARGE SCALE GENOMIC DNA]</scope>
</reference>
<evidence type="ECO:0000313" key="3">
    <source>
        <dbReference type="EMBL" id="SBT59483.1"/>
    </source>
</evidence>
<name>A0A1A9ALP1_PLAOA</name>